<evidence type="ECO:0000256" key="13">
    <source>
        <dbReference type="ARBA" id="ARBA00035852"/>
    </source>
</evidence>
<dbReference type="Pfam" id="PF03061">
    <property type="entry name" value="4HBT"/>
    <property type="match status" value="1"/>
</dbReference>
<evidence type="ECO:0000256" key="19">
    <source>
        <dbReference type="ARBA" id="ARBA00047588"/>
    </source>
</evidence>
<organism evidence="25 26">
    <name type="scientific">Nocardia vermiculata</name>
    <dbReference type="NCBI Taxonomy" id="257274"/>
    <lineage>
        <taxon>Bacteria</taxon>
        <taxon>Bacillati</taxon>
        <taxon>Actinomycetota</taxon>
        <taxon>Actinomycetes</taxon>
        <taxon>Mycobacteriales</taxon>
        <taxon>Nocardiaceae</taxon>
        <taxon>Nocardia</taxon>
    </lineage>
</organism>
<evidence type="ECO:0000256" key="10">
    <source>
        <dbReference type="ARBA" id="ARBA00023098"/>
    </source>
</evidence>
<dbReference type="GO" id="GO:0016020">
    <property type="term" value="C:membrane"/>
    <property type="evidence" value="ECO:0007669"/>
    <property type="project" value="UniProtKB-SubCell"/>
</dbReference>
<dbReference type="Proteomes" id="UP000565711">
    <property type="component" value="Unassembled WGS sequence"/>
</dbReference>
<evidence type="ECO:0000256" key="15">
    <source>
        <dbReference type="ARBA" id="ARBA00038456"/>
    </source>
</evidence>
<keyword evidence="26" id="KW-1185">Reference proteome</keyword>
<comment type="catalytic activity">
    <reaction evidence="23">
        <text>tetradecanoyl-CoA + H2O = tetradecanoate + CoA + H(+)</text>
        <dbReference type="Rhea" id="RHEA:40119"/>
        <dbReference type="ChEBI" id="CHEBI:15377"/>
        <dbReference type="ChEBI" id="CHEBI:15378"/>
        <dbReference type="ChEBI" id="CHEBI:30807"/>
        <dbReference type="ChEBI" id="CHEBI:57287"/>
        <dbReference type="ChEBI" id="CHEBI:57385"/>
    </reaction>
    <physiologicalReaction direction="left-to-right" evidence="23">
        <dbReference type="Rhea" id="RHEA:40120"/>
    </physiologicalReaction>
</comment>
<comment type="catalytic activity">
    <reaction evidence="13">
        <text>(5Z,8Z,11Z,14Z)-eicosatetraenoyl-CoA + H2O = (5Z,8Z,11Z,14Z)-eicosatetraenoate + CoA + H(+)</text>
        <dbReference type="Rhea" id="RHEA:40151"/>
        <dbReference type="ChEBI" id="CHEBI:15377"/>
        <dbReference type="ChEBI" id="CHEBI:15378"/>
        <dbReference type="ChEBI" id="CHEBI:32395"/>
        <dbReference type="ChEBI" id="CHEBI:57287"/>
        <dbReference type="ChEBI" id="CHEBI:57368"/>
    </reaction>
    <physiologicalReaction direction="left-to-right" evidence="13">
        <dbReference type="Rhea" id="RHEA:40152"/>
    </physiologicalReaction>
</comment>
<accession>A0A846Y698</accession>
<gene>
    <name evidence="25" type="ORF">HGA08_27030</name>
</gene>
<comment type="similarity">
    <text evidence="15">Belongs to the THEM4/THEM5 thioesterase family.</text>
</comment>
<evidence type="ECO:0000256" key="9">
    <source>
        <dbReference type="ARBA" id="ARBA00022946"/>
    </source>
</evidence>
<comment type="catalytic activity">
    <reaction evidence="14">
        <text>(9Z)-octadecenoyl-CoA + H2O = (9Z)-octadecenoate + CoA + H(+)</text>
        <dbReference type="Rhea" id="RHEA:40139"/>
        <dbReference type="ChEBI" id="CHEBI:15377"/>
        <dbReference type="ChEBI" id="CHEBI:15378"/>
        <dbReference type="ChEBI" id="CHEBI:30823"/>
        <dbReference type="ChEBI" id="CHEBI:57287"/>
        <dbReference type="ChEBI" id="CHEBI:57387"/>
    </reaction>
    <physiologicalReaction direction="left-to-right" evidence="14">
        <dbReference type="Rhea" id="RHEA:40140"/>
    </physiologicalReaction>
</comment>
<comment type="catalytic activity">
    <reaction evidence="22">
        <text>dodecanoyl-CoA + H2O = dodecanoate + CoA + H(+)</text>
        <dbReference type="Rhea" id="RHEA:30135"/>
        <dbReference type="ChEBI" id="CHEBI:15377"/>
        <dbReference type="ChEBI" id="CHEBI:15378"/>
        <dbReference type="ChEBI" id="CHEBI:18262"/>
        <dbReference type="ChEBI" id="CHEBI:57287"/>
        <dbReference type="ChEBI" id="CHEBI:57375"/>
    </reaction>
    <physiologicalReaction direction="left-to-right" evidence="22">
        <dbReference type="Rhea" id="RHEA:30136"/>
    </physiologicalReaction>
</comment>
<evidence type="ECO:0000256" key="12">
    <source>
        <dbReference type="ARBA" id="ARBA00023273"/>
    </source>
</evidence>
<evidence type="ECO:0000256" key="7">
    <source>
        <dbReference type="ARBA" id="ARBA00022801"/>
    </source>
</evidence>
<evidence type="ECO:0000256" key="1">
    <source>
        <dbReference type="ARBA" id="ARBA00004170"/>
    </source>
</evidence>
<dbReference type="InterPro" id="IPR052365">
    <property type="entry name" value="THEM4/THEM5_acyl-CoA_thioest"/>
</dbReference>
<evidence type="ECO:0000256" key="21">
    <source>
        <dbReference type="ARBA" id="ARBA00047969"/>
    </source>
</evidence>
<dbReference type="RefSeq" id="WP_067879656.1">
    <property type="nucleotide sequence ID" value="NZ_JAAXOP010000021.1"/>
</dbReference>
<comment type="caution">
    <text evidence="25">The sequence shown here is derived from an EMBL/GenBank/DDBJ whole genome shotgun (WGS) entry which is preliminary data.</text>
</comment>
<keyword evidence="12" id="KW-0966">Cell projection</keyword>
<feature type="domain" description="Thioesterase" evidence="24">
    <location>
        <begin position="91"/>
        <end position="159"/>
    </location>
</feature>
<dbReference type="PANTHER" id="PTHR12418">
    <property type="entry name" value="ACYL-COENZYME A THIOESTERASE THEM4"/>
    <property type="match status" value="1"/>
</dbReference>
<dbReference type="InterPro" id="IPR029069">
    <property type="entry name" value="HotDog_dom_sf"/>
</dbReference>
<evidence type="ECO:0000256" key="20">
    <source>
        <dbReference type="ARBA" id="ARBA00047734"/>
    </source>
</evidence>
<evidence type="ECO:0000256" key="3">
    <source>
        <dbReference type="ARBA" id="ARBA00004632"/>
    </source>
</evidence>
<dbReference type="EC" id="3.1.2.2" evidence="16"/>
<evidence type="ECO:0000256" key="4">
    <source>
        <dbReference type="ARBA" id="ARBA00022475"/>
    </source>
</evidence>
<dbReference type="EMBL" id="JAAXOP010000021">
    <property type="protein sequence ID" value="NKY53855.1"/>
    <property type="molecule type" value="Genomic_DNA"/>
</dbReference>
<proteinExistence type="inferred from homology"/>
<dbReference type="GO" id="GO:0006631">
    <property type="term" value="P:fatty acid metabolic process"/>
    <property type="evidence" value="ECO:0007669"/>
    <property type="project" value="UniProtKB-KW"/>
</dbReference>
<dbReference type="GO" id="GO:0005737">
    <property type="term" value="C:cytoplasm"/>
    <property type="evidence" value="ECO:0007669"/>
    <property type="project" value="UniProtKB-SubCell"/>
</dbReference>
<keyword evidence="10" id="KW-0443">Lipid metabolism</keyword>
<dbReference type="InterPro" id="IPR006683">
    <property type="entry name" value="Thioestr_dom"/>
</dbReference>
<sequence>MIEELRVLQDEVAATNPPAEVVGPVTELLDRARTLLAPHRAEATERIYGRIIDTPGRGQTLAAPVRVIESGVGRLVCETVFGPFHAGYAAAHGGAVALAFDEVFGRLADADGRTPSRTVSLQLDYRSITPIDEPVVLEAELTDESGRKRTLRGTLRHGDRICAQGRALFIAMRP</sequence>
<keyword evidence="4" id="KW-1003">Cell membrane</keyword>
<evidence type="ECO:0000256" key="17">
    <source>
        <dbReference type="ARBA" id="ARBA00040123"/>
    </source>
</evidence>
<evidence type="ECO:0000256" key="2">
    <source>
        <dbReference type="ARBA" id="ARBA00004496"/>
    </source>
</evidence>
<evidence type="ECO:0000256" key="22">
    <source>
        <dbReference type="ARBA" id="ARBA00048074"/>
    </source>
</evidence>
<evidence type="ECO:0000259" key="24">
    <source>
        <dbReference type="Pfam" id="PF03061"/>
    </source>
</evidence>
<dbReference type="AlphaFoldDB" id="A0A846Y698"/>
<keyword evidence="9" id="KW-0809">Transit peptide</keyword>
<keyword evidence="7" id="KW-0378">Hydrolase</keyword>
<evidence type="ECO:0000256" key="8">
    <source>
        <dbReference type="ARBA" id="ARBA00022832"/>
    </source>
</evidence>
<dbReference type="SUPFAM" id="SSF54637">
    <property type="entry name" value="Thioesterase/thiol ester dehydrase-isomerase"/>
    <property type="match status" value="1"/>
</dbReference>
<keyword evidence="8" id="KW-0276">Fatty acid metabolism</keyword>
<reference evidence="25 26" key="1">
    <citation type="submission" date="2020-04" db="EMBL/GenBank/DDBJ databases">
        <title>MicrobeNet Type strains.</title>
        <authorList>
            <person name="Nicholson A.C."/>
        </authorList>
    </citation>
    <scope>NUCLEOTIDE SEQUENCE [LARGE SCALE GENOMIC DNA]</scope>
    <source>
        <strain evidence="25 26">JCM 12354</strain>
    </source>
</reference>
<protein>
    <recommendedName>
        <fullName evidence="17">Acyl-coenzyme A thioesterase THEM4</fullName>
        <ecNumber evidence="16">3.1.2.2</ecNumber>
    </recommendedName>
    <alternativeName>
        <fullName evidence="18">Thioesterase superfamily member 4</fullName>
    </alternativeName>
</protein>
<evidence type="ECO:0000256" key="6">
    <source>
        <dbReference type="ARBA" id="ARBA00022703"/>
    </source>
</evidence>
<dbReference type="Gene3D" id="3.10.129.10">
    <property type="entry name" value="Hotdog Thioesterase"/>
    <property type="match status" value="1"/>
</dbReference>
<evidence type="ECO:0000313" key="25">
    <source>
        <dbReference type="EMBL" id="NKY53855.1"/>
    </source>
</evidence>
<keyword evidence="11" id="KW-0472">Membrane</keyword>
<comment type="catalytic activity">
    <reaction evidence="21">
        <text>decanoyl-CoA + H2O = decanoate + CoA + H(+)</text>
        <dbReference type="Rhea" id="RHEA:40059"/>
        <dbReference type="ChEBI" id="CHEBI:15377"/>
        <dbReference type="ChEBI" id="CHEBI:15378"/>
        <dbReference type="ChEBI" id="CHEBI:27689"/>
        <dbReference type="ChEBI" id="CHEBI:57287"/>
        <dbReference type="ChEBI" id="CHEBI:61430"/>
    </reaction>
    <physiologicalReaction direction="left-to-right" evidence="21">
        <dbReference type="Rhea" id="RHEA:40060"/>
    </physiologicalReaction>
</comment>
<name>A0A846Y698_9NOCA</name>
<comment type="subcellular location">
    <subcellularLocation>
        <location evidence="3">Cell projection</location>
        <location evidence="3">Ruffle membrane</location>
    </subcellularLocation>
    <subcellularLocation>
        <location evidence="2">Cytoplasm</location>
    </subcellularLocation>
    <subcellularLocation>
        <location evidence="1">Membrane</location>
        <topology evidence="1">Peripheral membrane protein</topology>
    </subcellularLocation>
</comment>
<comment type="catalytic activity">
    <reaction evidence="20">
        <text>hexadecanoyl-CoA + H2O = hexadecanoate + CoA + H(+)</text>
        <dbReference type="Rhea" id="RHEA:16645"/>
        <dbReference type="ChEBI" id="CHEBI:7896"/>
        <dbReference type="ChEBI" id="CHEBI:15377"/>
        <dbReference type="ChEBI" id="CHEBI:15378"/>
        <dbReference type="ChEBI" id="CHEBI:57287"/>
        <dbReference type="ChEBI" id="CHEBI:57379"/>
        <dbReference type="EC" id="3.1.2.2"/>
    </reaction>
    <physiologicalReaction direction="left-to-right" evidence="20">
        <dbReference type="Rhea" id="RHEA:16646"/>
    </physiologicalReaction>
</comment>
<evidence type="ECO:0000256" key="23">
    <source>
        <dbReference type="ARBA" id="ARBA00048180"/>
    </source>
</evidence>
<evidence type="ECO:0000256" key="16">
    <source>
        <dbReference type="ARBA" id="ARBA00038848"/>
    </source>
</evidence>
<evidence type="ECO:0000313" key="26">
    <source>
        <dbReference type="Proteomes" id="UP000565711"/>
    </source>
</evidence>
<evidence type="ECO:0000256" key="14">
    <source>
        <dbReference type="ARBA" id="ARBA00037002"/>
    </source>
</evidence>
<comment type="catalytic activity">
    <reaction evidence="19">
        <text>octanoyl-CoA + H2O = octanoate + CoA + H(+)</text>
        <dbReference type="Rhea" id="RHEA:30143"/>
        <dbReference type="ChEBI" id="CHEBI:15377"/>
        <dbReference type="ChEBI" id="CHEBI:15378"/>
        <dbReference type="ChEBI" id="CHEBI:25646"/>
        <dbReference type="ChEBI" id="CHEBI:57287"/>
        <dbReference type="ChEBI" id="CHEBI:57386"/>
    </reaction>
    <physiologicalReaction direction="left-to-right" evidence="19">
        <dbReference type="Rhea" id="RHEA:30144"/>
    </physiologicalReaction>
</comment>
<keyword evidence="5" id="KW-0963">Cytoplasm</keyword>
<dbReference type="GO" id="GO:0016787">
    <property type="term" value="F:hydrolase activity"/>
    <property type="evidence" value="ECO:0007669"/>
    <property type="project" value="UniProtKB-KW"/>
</dbReference>
<evidence type="ECO:0000256" key="11">
    <source>
        <dbReference type="ARBA" id="ARBA00023136"/>
    </source>
</evidence>
<evidence type="ECO:0000256" key="18">
    <source>
        <dbReference type="ARBA" id="ARBA00043210"/>
    </source>
</evidence>
<keyword evidence="6" id="KW-0053">Apoptosis</keyword>
<evidence type="ECO:0000256" key="5">
    <source>
        <dbReference type="ARBA" id="ARBA00022490"/>
    </source>
</evidence>
<dbReference type="PANTHER" id="PTHR12418:SF19">
    <property type="entry name" value="ACYL-COENZYME A THIOESTERASE THEM4"/>
    <property type="match status" value="1"/>
</dbReference>